<comment type="caution">
    <text evidence="2">The sequence shown here is derived from an EMBL/GenBank/DDBJ whole genome shotgun (WGS) entry which is preliminary data.</text>
</comment>
<dbReference type="InterPro" id="IPR036047">
    <property type="entry name" value="F-box-like_dom_sf"/>
</dbReference>
<protein>
    <recommendedName>
        <fullName evidence="1">F-box domain-containing protein</fullName>
    </recommendedName>
</protein>
<sequence>MLSQLDSYAGPSQLATPVFTKAQLVDVPSQPVDTQDDCYLARIPLEILLRITQSVPTTDLGNLRLSCKVFERALFSFFSHEFFRKKQFMVFPTSLQALIDISKHKKLSLCLRHVIIATDRYLDHDSSGYLGGRRNWEQEQERQKRIACAGHESLMSTGLLRDMLVEAFSNLPNLETVDIRDFNAGSRNRDGLGTCWTSYGATSLVRLTGEFMNHNRVMNHNRATSDPYPSQLFSAIIASLATANARPPNIEVVLRDRGWGLFENAFYIPPRIESSVLPVLASLTKLHIVFAQEGASPNTSPFLLKRFLSLTPNLTWFRLNVHGNGSSIWKRQTELLLTWLGLGETDPPLIDNDITPIRLQFLEQLDLGLVEMEPPVLLKLVLKFSSSLRRLSLRSVSMVDKKNDPKLNVNIWARIFQTLSKKAGLNLQSLDLANLQFVTQDDVVSVPLRIGGPVEFIDGQTKESRRSQTYTSQFSMMLLERAAAETTPMWPVCT</sequence>
<dbReference type="EMBL" id="JAULSR010000001">
    <property type="protein sequence ID" value="KAK0636020.1"/>
    <property type="molecule type" value="Genomic_DNA"/>
</dbReference>
<dbReference type="InterPro" id="IPR001810">
    <property type="entry name" value="F-box_dom"/>
</dbReference>
<evidence type="ECO:0000313" key="3">
    <source>
        <dbReference type="Proteomes" id="UP001174934"/>
    </source>
</evidence>
<proteinExistence type="predicted"/>
<organism evidence="2 3">
    <name type="scientific">Bombardia bombarda</name>
    <dbReference type="NCBI Taxonomy" id="252184"/>
    <lineage>
        <taxon>Eukaryota</taxon>
        <taxon>Fungi</taxon>
        <taxon>Dikarya</taxon>
        <taxon>Ascomycota</taxon>
        <taxon>Pezizomycotina</taxon>
        <taxon>Sordariomycetes</taxon>
        <taxon>Sordariomycetidae</taxon>
        <taxon>Sordariales</taxon>
        <taxon>Lasiosphaeriaceae</taxon>
        <taxon>Bombardia</taxon>
    </lineage>
</organism>
<dbReference type="AlphaFoldDB" id="A0AA40CF67"/>
<feature type="domain" description="F-box" evidence="1">
    <location>
        <begin position="37"/>
        <end position="86"/>
    </location>
</feature>
<gene>
    <name evidence="2" type="ORF">B0T17DRAFT_485082</name>
</gene>
<accession>A0AA40CF67</accession>
<dbReference type="Proteomes" id="UP001174934">
    <property type="component" value="Unassembled WGS sequence"/>
</dbReference>
<dbReference type="SUPFAM" id="SSF81383">
    <property type="entry name" value="F-box domain"/>
    <property type="match status" value="1"/>
</dbReference>
<dbReference type="PROSITE" id="PS50181">
    <property type="entry name" value="FBOX"/>
    <property type="match status" value="1"/>
</dbReference>
<reference evidence="2" key="1">
    <citation type="submission" date="2023-06" db="EMBL/GenBank/DDBJ databases">
        <title>Genome-scale phylogeny and comparative genomics of the fungal order Sordariales.</title>
        <authorList>
            <consortium name="Lawrence Berkeley National Laboratory"/>
            <person name="Hensen N."/>
            <person name="Bonometti L."/>
            <person name="Westerberg I."/>
            <person name="Brannstrom I.O."/>
            <person name="Guillou S."/>
            <person name="Cros-Aarteil S."/>
            <person name="Calhoun S."/>
            <person name="Haridas S."/>
            <person name="Kuo A."/>
            <person name="Mondo S."/>
            <person name="Pangilinan J."/>
            <person name="Riley R."/>
            <person name="LaButti K."/>
            <person name="Andreopoulos B."/>
            <person name="Lipzen A."/>
            <person name="Chen C."/>
            <person name="Yanf M."/>
            <person name="Daum C."/>
            <person name="Ng V."/>
            <person name="Clum A."/>
            <person name="Steindorff A."/>
            <person name="Ohm R."/>
            <person name="Martin F."/>
            <person name="Silar P."/>
            <person name="Natvig D."/>
            <person name="Lalanne C."/>
            <person name="Gautier V."/>
            <person name="Ament-velasquez S.L."/>
            <person name="Kruys A."/>
            <person name="Hutchinson M.I."/>
            <person name="Powell A.J."/>
            <person name="Barry K."/>
            <person name="Miller A.N."/>
            <person name="Grigoriev I.V."/>
            <person name="Debuchy R."/>
            <person name="Gladieux P."/>
            <person name="Thoren M.H."/>
            <person name="Johannesson H."/>
        </authorList>
    </citation>
    <scope>NUCLEOTIDE SEQUENCE</scope>
    <source>
        <strain evidence="2">SMH3391-2</strain>
    </source>
</reference>
<evidence type="ECO:0000259" key="1">
    <source>
        <dbReference type="PROSITE" id="PS50181"/>
    </source>
</evidence>
<name>A0AA40CF67_9PEZI</name>
<keyword evidence="3" id="KW-1185">Reference proteome</keyword>
<evidence type="ECO:0000313" key="2">
    <source>
        <dbReference type="EMBL" id="KAK0636020.1"/>
    </source>
</evidence>
<dbReference type="SUPFAM" id="SSF52047">
    <property type="entry name" value="RNI-like"/>
    <property type="match status" value="1"/>
</dbReference>